<evidence type="ECO:0000259" key="9">
    <source>
        <dbReference type="Pfam" id="PF01850"/>
    </source>
</evidence>
<gene>
    <name evidence="8" type="primary">vapC</name>
    <name evidence="10" type="ORF">AFK20_12630</name>
</gene>
<proteinExistence type="inferred from homology"/>
<dbReference type="InterPro" id="IPR002716">
    <property type="entry name" value="PIN_dom"/>
</dbReference>
<protein>
    <recommendedName>
        <fullName evidence="8">Ribonuclease VapC</fullName>
        <shortName evidence="8">RNase VapC</shortName>
        <ecNumber evidence="8">3.1.-.-</ecNumber>
    </recommendedName>
    <alternativeName>
        <fullName evidence="8">Toxin VapC</fullName>
    </alternativeName>
</protein>
<feature type="binding site" evidence="8">
    <location>
        <position position="5"/>
    </location>
    <ligand>
        <name>Mg(2+)</name>
        <dbReference type="ChEBI" id="CHEBI:18420"/>
    </ligand>
</feature>
<evidence type="ECO:0000256" key="8">
    <source>
        <dbReference type="HAMAP-Rule" id="MF_00265"/>
    </source>
</evidence>
<dbReference type="SUPFAM" id="SSF88723">
    <property type="entry name" value="PIN domain-like"/>
    <property type="match status" value="1"/>
</dbReference>
<evidence type="ECO:0000256" key="5">
    <source>
        <dbReference type="ARBA" id="ARBA00022801"/>
    </source>
</evidence>
<dbReference type="Pfam" id="PF01850">
    <property type="entry name" value="PIN"/>
    <property type="match status" value="1"/>
</dbReference>
<dbReference type="PANTHER" id="PTHR33653:SF1">
    <property type="entry name" value="RIBONUCLEASE VAPC2"/>
    <property type="match status" value="1"/>
</dbReference>
<evidence type="ECO:0000256" key="4">
    <source>
        <dbReference type="ARBA" id="ARBA00022723"/>
    </source>
</evidence>
<dbReference type="InterPro" id="IPR050556">
    <property type="entry name" value="Type_II_TA_system_RNase"/>
</dbReference>
<dbReference type="Proteomes" id="UP000053900">
    <property type="component" value="Unassembled WGS sequence"/>
</dbReference>
<dbReference type="InterPro" id="IPR022907">
    <property type="entry name" value="VapC_family"/>
</dbReference>
<dbReference type="InterPro" id="IPR029060">
    <property type="entry name" value="PIN-like_dom_sf"/>
</dbReference>
<keyword evidence="11" id="KW-1185">Reference proteome</keyword>
<evidence type="ECO:0000256" key="6">
    <source>
        <dbReference type="ARBA" id="ARBA00022842"/>
    </source>
</evidence>
<evidence type="ECO:0000256" key="7">
    <source>
        <dbReference type="ARBA" id="ARBA00038093"/>
    </source>
</evidence>
<dbReference type="CDD" id="cd18746">
    <property type="entry name" value="PIN_VapC4-5_FitB-like"/>
    <property type="match status" value="1"/>
</dbReference>
<comment type="cofactor">
    <cofactor evidence="1 8">
        <name>Mg(2+)</name>
        <dbReference type="ChEBI" id="CHEBI:18420"/>
    </cofactor>
</comment>
<dbReference type="HAMAP" id="MF_00265">
    <property type="entry name" value="VapC_Nob1"/>
    <property type="match status" value="1"/>
</dbReference>
<name>A0ABR5IIJ4_9HYPH</name>
<evidence type="ECO:0000313" key="10">
    <source>
        <dbReference type="EMBL" id="KND16954.1"/>
    </source>
</evidence>
<keyword evidence="8" id="KW-0800">Toxin</keyword>
<evidence type="ECO:0000256" key="1">
    <source>
        <dbReference type="ARBA" id="ARBA00001946"/>
    </source>
</evidence>
<keyword evidence="6 8" id="KW-0460">Magnesium</keyword>
<dbReference type="EC" id="3.1.-.-" evidence="8"/>
<dbReference type="PANTHER" id="PTHR33653">
    <property type="entry name" value="RIBONUCLEASE VAPC2"/>
    <property type="match status" value="1"/>
</dbReference>
<keyword evidence="5 8" id="KW-0378">Hydrolase</keyword>
<sequence length="144" mass="16325">MYLIDTNIISEMRKIRHRKADPNVTAWVNSVNPNLFYTSIVVMMELQRGIMGKHRTDPEQGKRLQQWFDISVKAIFDKRVLYINDHIAEVCAGLHVPNPKPENDAWIAATAIANGLTLVTRNVSDFDGIAVDIINPFTYQPSTS</sequence>
<organism evidence="10 11">
    <name type="scientific">Enhydrobacter aerosaccus</name>
    <dbReference type="NCBI Taxonomy" id="225324"/>
    <lineage>
        <taxon>Bacteria</taxon>
        <taxon>Pseudomonadati</taxon>
        <taxon>Pseudomonadota</taxon>
        <taxon>Alphaproteobacteria</taxon>
        <taxon>Hyphomicrobiales</taxon>
        <taxon>Enhydrobacter</taxon>
    </lineage>
</organism>
<keyword evidence="2 8" id="KW-1277">Toxin-antitoxin system</keyword>
<evidence type="ECO:0000313" key="11">
    <source>
        <dbReference type="Proteomes" id="UP000053900"/>
    </source>
</evidence>
<dbReference type="Gene3D" id="3.40.50.1010">
    <property type="entry name" value="5'-nuclease"/>
    <property type="match status" value="1"/>
</dbReference>
<accession>A0ABR5IIJ4</accession>
<reference evidence="10 11" key="1">
    <citation type="submission" date="2015-07" db="EMBL/GenBank/DDBJ databases">
        <title>Draft genome of Enhydrobacter aerosaccus.</title>
        <authorList>
            <person name="Wang X."/>
        </authorList>
    </citation>
    <scope>NUCLEOTIDE SEQUENCE [LARGE SCALE GENOMIC DNA]</scope>
    <source>
        <strain evidence="10 11">CGMCC9176</strain>
    </source>
</reference>
<keyword evidence="4 8" id="KW-0479">Metal-binding</keyword>
<comment type="function">
    <text evidence="8">Toxic component of a toxin-antitoxin (TA) system. An RNase.</text>
</comment>
<comment type="similarity">
    <text evidence="7 8">Belongs to the PINc/VapC protein family.</text>
</comment>
<comment type="caution">
    <text evidence="10">The sequence shown here is derived from an EMBL/GenBank/DDBJ whole genome shotgun (WGS) entry which is preliminary data.</text>
</comment>
<evidence type="ECO:0000256" key="3">
    <source>
        <dbReference type="ARBA" id="ARBA00022722"/>
    </source>
</evidence>
<dbReference type="EMBL" id="LGSW01000024">
    <property type="protein sequence ID" value="KND16954.1"/>
    <property type="molecule type" value="Genomic_DNA"/>
</dbReference>
<evidence type="ECO:0000256" key="2">
    <source>
        <dbReference type="ARBA" id="ARBA00022649"/>
    </source>
</evidence>
<feature type="binding site" evidence="8">
    <location>
        <position position="104"/>
    </location>
    <ligand>
        <name>Mg(2+)</name>
        <dbReference type="ChEBI" id="CHEBI:18420"/>
    </ligand>
</feature>
<keyword evidence="3 8" id="KW-0540">Nuclease</keyword>
<feature type="domain" description="PIN" evidence="9">
    <location>
        <begin position="2"/>
        <end position="122"/>
    </location>
</feature>